<keyword evidence="9" id="KW-1185">Reference proteome</keyword>
<dbReference type="EMBL" id="CP133613">
    <property type="protein sequence ID" value="WMV17424.1"/>
    <property type="molecule type" value="Genomic_DNA"/>
</dbReference>
<protein>
    <recommendedName>
        <fullName evidence="2">RING-type E3 ubiquitin transferase</fullName>
        <ecNumber evidence="2">2.3.2.27</ecNumber>
    </recommendedName>
</protein>
<comment type="catalytic activity">
    <reaction evidence="1">
        <text>S-ubiquitinyl-[E2 ubiquitin-conjugating enzyme]-L-cysteine + [acceptor protein]-L-lysine = [E2 ubiquitin-conjugating enzyme]-L-cysteine + N(6)-ubiquitinyl-[acceptor protein]-L-lysine.</text>
        <dbReference type="EC" id="2.3.2.27"/>
    </reaction>
</comment>
<dbReference type="PROSITE" id="PS50089">
    <property type="entry name" value="ZF_RING_2"/>
    <property type="match status" value="1"/>
</dbReference>
<feature type="domain" description="RING-type" evidence="7">
    <location>
        <begin position="107"/>
        <end position="148"/>
    </location>
</feature>
<dbReference type="SUPFAM" id="SSF57850">
    <property type="entry name" value="RING/U-box"/>
    <property type="match status" value="1"/>
</dbReference>
<evidence type="ECO:0000256" key="3">
    <source>
        <dbReference type="ARBA" id="ARBA00022723"/>
    </source>
</evidence>
<evidence type="ECO:0000256" key="2">
    <source>
        <dbReference type="ARBA" id="ARBA00012483"/>
    </source>
</evidence>
<evidence type="ECO:0000259" key="7">
    <source>
        <dbReference type="PROSITE" id="PS50089"/>
    </source>
</evidence>
<organism evidence="8 9">
    <name type="scientific">Solanum verrucosum</name>
    <dbReference type="NCBI Taxonomy" id="315347"/>
    <lineage>
        <taxon>Eukaryota</taxon>
        <taxon>Viridiplantae</taxon>
        <taxon>Streptophyta</taxon>
        <taxon>Embryophyta</taxon>
        <taxon>Tracheophyta</taxon>
        <taxon>Spermatophyta</taxon>
        <taxon>Magnoliopsida</taxon>
        <taxon>eudicotyledons</taxon>
        <taxon>Gunneridae</taxon>
        <taxon>Pentapetalae</taxon>
        <taxon>asterids</taxon>
        <taxon>lamiids</taxon>
        <taxon>Solanales</taxon>
        <taxon>Solanaceae</taxon>
        <taxon>Solanoideae</taxon>
        <taxon>Solaneae</taxon>
        <taxon>Solanum</taxon>
    </lineage>
</organism>
<name>A0AAF0TG06_SOLVR</name>
<gene>
    <name evidence="8" type="ORF">MTR67_010809</name>
</gene>
<evidence type="ECO:0000256" key="6">
    <source>
        <dbReference type="PROSITE-ProRule" id="PRU00175"/>
    </source>
</evidence>
<sequence>MYIYPAGPAYGQLRTSTPTIDSSSFMDSRGVPLDPFLERQRRRRSRTRHENRPNLISREVLEQVRIGREVLEQILLLMRRRIGQSRPSPPQELPDVEIVQEEQMSECAICLVEFQVGEKAKETPCKHRYHSKCIKRWLEIRGSCPICRYKMPSDLSTL</sequence>
<dbReference type="SMART" id="SM00184">
    <property type="entry name" value="RING"/>
    <property type="match status" value="1"/>
</dbReference>
<dbReference type="GO" id="GO:0016567">
    <property type="term" value="P:protein ubiquitination"/>
    <property type="evidence" value="ECO:0007669"/>
    <property type="project" value="TreeGrafter"/>
</dbReference>
<dbReference type="InterPro" id="IPR001841">
    <property type="entry name" value="Znf_RING"/>
</dbReference>
<reference evidence="8" key="1">
    <citation type="submission" date="2023-08" db="EMBL/GenBank/DDBJ databases">
        <title>A de novo genome assembly of Solanum verrucosum Schlechtendal, a Mexican diploid species geographically isolated from the other diploid A-genome species in potato relatives.</title>
        <authorList>
            <person name="Hosaka K."/>
        </authorList>
    </citation>
    <scope>NUCLEOTIDE SEQUENCE</scope>
    <source>
        <tissue evidence="8">Young leaves</tissue>
    </source>
</reference>
<dbReference type="Gene3D" id="3.30.40.10">
    <property type="entry name" value="Zinc/RING finger domain, C3HC4 (zinc finger)"/>
    <property type="match status" value="1"/>
</dbReference>
<dbReference type="Pfam" id="PF13639">
    <property type="entry name" value="zf-RING_2"/>
    <property type="match status" value="1"/>
</dbReference>
<dbReference type="InterPro" id="IPR013083">
    <property type="entry name" value="Znf_RING/FYVE/PHD"/>
</dbReference>
<evidence type="ECO:0000313" key="8">
    <source>
        <dbReference type="EMBL" id="WMV17424.1"/>
    </source>
</evidence>
<evidence type="ECO:0000256" key="5">
    <source>
        <dbReference type="ARBA" id="ARBA00022833"/>
    </source>
</evidence>
<dbReference type="GO" id="GO:0008270">
    <property type="term" value="F:zinc ion binding"/>
    <property type="evidence" value="ECO:0007669"/>
    <property type="project" value="UniProtKB-KW"/>
</dbReference>
<accession>A0AAF0TG06</accession>
<evidence type="ECO:0000256" key="4">
    <source>
        <dbReference type="ARBA" id="ARBA00022771"/>
    </source>
</evidence>
<dbReference type="GO" id="GO:0005737">
    <property type="term" value="C:cytoplasm"/>
    <property type="evidence" value="ECO:0007669"/>
    <property type="project" value="TreeGrafter"/>
</dbReference>
<evidence type="ECO:0000313" key="9">
    <source>
        <dbReference type="Proteomes" id="UP001234989"/>
    </source>
</evidence>
<dbReference type="PANTHER" id="PTHR15710:SF235">
    <property type="entry name" value="RING-H2 FINGER PROTEIN ATL79-LIKE"/>
    <property type="match status" value="1"/>
</dbReference>
<dbReference type="Proteomes" id="UP001234989">
    <property type="component" value="Chromosome 2"/>
</dbReference>
<dbReference type="AlphaFoldDB" id="A0AAF0TG06"/>
<keyword evidence="3" id="KW-0479">Metal-binding</keyword>
<proteinExistence type="predicted"/>
<dbReference type="GO" id="GO:0061630">
    <property type="term" value="F:ubiquitin protein ligase activity"/>
    <property type="evidence" value="ECO:0007669"/>
    <property type="project" value="UniProtKB-EC"/>
</dbReference>
<dbReference type="PANTHER" id="PTHR15710">
    <property type="entry name" value="E3 UBIQUITIN-PROTEIN LIGASE PRAJA"/>
    <property type="match status" value="1"/>
</dbReference>
<evidence type="ECO:0000256" key="1">
    <source>
        <dbReference type="ARBA" id="ARBA00000900"/>
    </source>
</evidence>
<keyword evidence="4 6" id="KW-0863">Zinc-finger</keyword>
<dbReference type="EC" id="2.3.2.27" evidence="2"/>
<keyword evidence="5" id="KW-0862">Zinc</keyword>